<proteinExistence type="predicted"/>
<evidence type="ECO:0000313" key="4">
    <source>
        <dbReference type="Proteomes" id="UP000199328"/>
    </source>
</evidence>
<dbReference type="EMBL" id="FNFV01000003">
    <property type="protein sequence ID" value="SDK58721.1"/>
    <property type="molecule type" value="Genomic_DNA"/>
</dbReference>
<dbReference type="Proteomes" id="UP000199328">
    <property type="component" value="Unassembled WGS sequence"/>
</dbReference>
<evidence type="ECO:0000256" key="2">
    <source>
        <dbReference type="SAM" id="Phobius"/>
    </source>
</evidence>
<dbReference type="RefSeq" id="WP_092500103.1">
    <property type="nucleotide sequence ID" value="NZ_FNFV01000003.1"/>
</dbReference>
<feature type="region of interest" description="Disordered" evidence="1">
    <location>
        <begin position="1"/>
        <end position="21"/>
    </location>
</feature>
<keyword evidence="2" id="KW-0812">Transmembrane</keyword>
<keyword evidence="2" id="KW-1133">Transmembrane helix</keyword>
<accession>A0A1G9D4B1</accession>
<gene>
    <name evidence="3" type="ORF">SAMN05216257_103341</name>
</gene>
<feature type="transmembrane region" description="Helical" evidence="2">
    <location>
        <begin position="43"/>
        <end position="60"/>
    </location>
</feature>
<dbReference type="AlphaFoldDB" id="A0A1G9D4B1"/>
<evidence type="ECO:0000313" key="3">
    <source>
        <dbReference type="EMBL" id="SDK58721.1"/>
    </source>
</evidence>
<sequence length="178" mass="20620">MPARWHKEDEEAPAKSGAFSREGRDRPLAHLVLWPHRSLPRRGFAGFILATFALLCLPLLAVLGSIVLWGLLPFLMGTLALLWYFLERSYRDAQLREDLRLWHDRIELVRTDPRGRRQEWSANPYWVDVELHRAGGPVPNYITLRGGGRQVELGAFLSPEERETLYRELLAELARVKR</sequence>
<keyword evidence="2" id="KW-0472">Membrane</keyword>
<dbReference type="Pfam" id="PF10003">
    <property type="entry name" value="DUF2244"/>
    <property type="match status" value="1"/>
</dbReference>
<feature type="compositionally biased region" description="Basic and acidic residues" evidence="1">
    <location>
        <begin position="1"/>
        <end position="13"/>
    </location>
</feature>
<protein>
    <submittedName>
        <fullName evidence="3">Uncharacterized membrane protein</fullName>
    </submittedName>
</protein>
<dbReference type="OrthoDB" id="9808190at2"/>
<evidence type="ECO:0000256" key="1">
    <source>
        <dbReference type="SAM" id="MobiDB-lite"/>
    </source>
</evidence>
<dbReference type="STRING" id="990712.SAMN05216257_103341"/>
<dbReference type="InterPro" id="IPR019253">
    <property type="entry name" value="DUF2244_TM"/>
</dbReference>
<feature type="transmembrane region" description="Helical" evidence="2">
    <location>
        <begin position="66"/>
        <end position="86"/>
    </location>
</feature>
<organism evidence="3 4">
    <name type="scientific">Meinhardsimonia xiamenensis</name>
    <dbReference type="NCBI Taxonomy" id="990712"/>
    <lineage>
        <taxon>Bacteria</taxon>
        <taxon>Pseudomonadati</taxon>
        <taxon>Pseudomonadota</taxon>
        <taxon>Alphaproteobacteria</taxon>
        <taxon>Rhodobacterales</taxon>
        <taxon>Paracoccaceae</taxon>
        <taxon>Meinhardsimonia</taxon>
    </lineage>
</organism>
<name>A0A1G9D4B1_9RHOB</name>
<keyword evidence="4" id="KW-1185">Reference proteome</keyword>
<reference evidence="4" key="1">
    <citation type="submission" date="2016-10" db="EMBL/GenBank/DDBJ databases">
        <authorList>
            <person name="Varghese N."/>
            <person name="Submissions S."/>
        </authorList>
    </citation>
    <scope>NUCLEOTIDE SEQUENCE [LARGE SCALE GENOMIC DNA]</scope>
    <source>
        <strain evidence="4">CGMCC 1.10789</strain>
    </source>
</reference>